<evidence type="ECO:0000313" key="4">
    <source>
        <dbReference type="Proteomes" id="UP000317369"/>
    </source>
</evidence>
<feature type="signal peptide" evidence="2">
    <location>
        <begin position="1"/>
        <end position="23"/>
    </location>
</feature>
<dbReference type="AlphaFoldDB" id="A0A517YX82"/>
<dbReference type="PANTHER" id="PTHR37841:SF1">
    <property type="entry name" value="DUF3298 DOMAIN-CONTAINING PROTEIN"/>
    <property type="match status" value="1"/>
</dbReference>
<sequence length="418" mass="48172" precursor="true">MQMQRFISLILLFATLLCTHAHAQINDDFQQIFGSKYVGDGAYLKKAEWDDHFYPININNKWGYINQRGEITIFPQFDWADVQYAGIMRIVVGGRTGFITYNSGSGQIEWLVQPIYAWADHFAEGVAIISDGNKYGFINRIGIQTVPLELDGALRYREGLAAFQKGNLIGYMNRVGKVMIPAKFDLAHSFSENVAVARTSTRSSKTLGYIDRKGEFVYTVKNNQFDTLSSFSDGLAAIEKNGLWGFINRKYELVTEPQFEQVRPYFSDFAAVRKNGKWGYINKEGKTVIEPQYDEAYDFQEVLAMIKVNNKYGFINREGENIIPPQFADALPYYFDTARISQFPNFGYIDIEGSIIWDPRSPHDGIYNLNDNKKRMKAPTKRSQASIPYKQDHIYQDKLPKERDNSKSRSRSRRNRRR</sequence>
<dbReference type="Proteomes" id="UP000317369">
    <property type="component" value="Chromosome"/>
</dbReference>
<proteinExistence type="predicted"/>
<evidence type="ECO:0000256" key="1">
    <source>
        <dbReference type="SAM" id="MobiDB-lite"/>
    </source>
</evidence>
<feature type="compositionally biased region" description="Basic and acidic residues" evidence="1">
    <location>
        <begin position="390"/>
        <end position="407"/>
    </location>
</feature>
<dbReference type="EMBL" id="CP036425">
    <property type="protein sequence ID" value="QDU34829.1"/>
    <property type="molecule type" value="Genomic_DNA"/>
</dbReference>
<keyword evidence="4" id="KW-1185">Reference proteome</keyword>
<dbReference type="KEGG" id="pcor:KS4_29050"/>
<feature type="region of interest" description="Disordered" evidence="1">
    <location>
        <begin position="368"/>
        <end position="418"/>
    </location>
</feature>
<evidence type="ECO:0000313" key="3">
    <source>
        <dbReference type="EMBL" id="QDU34829.1"/>
    </source>
</evidence>
<gene>
    <name evidence="3" type="ORF">KS4_29050</name>
</gene>
<keyword evidence="2" id="KW-0732">Signal</keyword>
<accession>A0A517YX82</accession>
<dbReference type="OrthoDB" id="210273at2"/>
<feature type="compositionally biased region" description="Basic residues" evidence="1">
    <location>
        <begin position="408"/>
        <end position="418"/>
    </location>
</feature>
<dbReference type="RefSeq" id="WP_145079228.1">
    <property type="nucleotide sequence ID" value="NZ_CP036425.1"/>
</dbReference>
<dbReference type="SUPFAM" id="SSF69360">
    <property type="entry name" value="Cell wall binding repeat"/>
    <property type="match status" value="1"/>
</dbReference>
<protein>
    <submittedName>
        <fullName evidence="3">KWG Leptospira</fullName>
    </submittedName>
</protein>
<dbReference type="InterPro" id="IPR032774">
    <property type="entry name" value="WG_beta_rep"/>
</dbReference>
<dbReference type="Pfam" id="PF14903">
    <property type="entry name" value="WG_beta_rep"/>
    <property type="match status" value="5"/>
</dbReference>
<dbReference type="PANTHER" id="PTHR37841">
    <property type="entry name" value="GLR2918 PROTEIN"/>
    <property type="match status" value="1"/>
</dbReference>
<feature type="chain" id="PRO_5021971124" evidence="2">
    <location>
        <begin position="24"/>
        <end position="418"/>
    </location>
</feature>
<name>A0A517YX82_9BACT</name>
<reference evidence="3 4" key="1">
    <citation type="submission" date="2019-02" db="EMBL/GenBank/DDBJ databases">
        <title>Deep-cultivation of Planctomycetes and their phenomic and genomic characterization uncovers novel biology.</title>
        <authorList>
            <person name="Wiegand S."/>
            <person name="Jogler M."/>
            <person name="Boedeker C."/>
            <person name="Pinto D."/>
            <person name="Vollmers J."/>
            <person name="Rivas-Marin E."/>
            <person name="Kohn T."/>
            <person name="Peeters S.H."/>
            <person name="Heuer A."/>
            <person name="Rast P."/>
            <person name="Oberbeckmann S."/>
            <person name="Bunk B."/>
            <person name="Jeske O."/>
            <person name="Meyerdierks A."/>
            <person name="Storesund J.E."/>
            <person name="Kallscheuer N."/>
            <person name="Luecker S."/>
            <person name="Lage O.M."/>
            <person name="Pohl T."/>
            <person name="Merkel B.J."/>
            <person name="Hornburger P."/>
            <person name="Mueller R.-W."/>
            <person name="Bruemmer F."/>
            <person name="Labrenz M."/>
            <person name="Spormann A.M."/>
            <person name="Op den Camp H."/>
            <person name="Overmann J."/>
            <person name="Amann R."/>
            <person name="Jetten M.S.M."/>
            <person name="Mascher T."/>
            <person name="Medema M.H."/>
            <person name="Devos D.P."/>
            <person name="Kaster A.-K."/>
            <person name="Ovreas L."/>
            <person name="Rohde M."/>
            <person name="Galperin M.Y."/>
            <person name="Jogler C."/>
        </authorList>
    </citation>
    <scope>NUCLEOTIDE SEQUENCE [LARGE SCALE GENOMIC DNA]</scope>
    <source>
        <strain evidence="3 4">KS4</strain>
    </source>
</reference>
<evidence type="ECO:0000256" key="2">
    <source>
        <dbReference type="SAM" id="SignalP"/>
    </source>
</evidence>
<organism evidence="3 4">
    <name type="scientific">Poriferisphaera corsica</name>
    <dbReference type="NCBI Taxonomy" id="2528020"/>
    <lineage>
        <taxon>Bacteria</taxon>
        <taxon>Pseudomonadati</taxon>
        <taxon>Planctomycetota</taxon>
        <taxon>Phycisphaerae</taxon>
        <taxon>Phycisphaerales</taxon>
        <taxon>Phycisphaeraceae</taxon>
        <taxon>Poriferisphaera</taxon>
    </lineage>
</organism>